<evidence type="ECO:0000313" key="5">
    <source>
        <dbReference type="Proteomes" id="UP001346800"/>
    </source>
</evidence>
<dbReference type="Proteomes" id="UP001437574">
    <property type="component" value="Unassembled WGS sequence"/>
</dbReference>
<evidence type="ECO:0008006" key="7">
    <source>
        <dbReference type="Google" id="ProtNLM"/>
    </source>
</evidence>
<dbReference type="Proteomes" id="UP001346800">
    <property type="component" value="Unassembled WGS sequence"/>
</dbReference>
<dbReference type="Proteomes" id="UP001332503">
    <property type="component" value="Unassembled WGS sequence"/>
</dbReference>
<reference evidence="6" key="3">
    <citation type="submission" date="2024-01" db="EMBL/GenBank/DDBJ databases">
        <title>Draft genome sequence of Lactobacillus amylovorus strain TKL145.</title>
        <authorList>
            <person name="Tohno M."/>
            <person name="Tanizawa Y."/>
        </authorList>
    </citation>
    <scope>NUCLEOTIDE SEQUENCE [LARGE SCALE GENOMIC DNA]</scope>
    <source>
        <strain evidence="6">TKL145</strain>
    </source>
</reference>
<dbReference type="EMBL" id="BTFQ01000017">
    <property type="protein sequence ID" value="GMM13252.1"/>
    <property type="molecule type" value="Genomic_DNA"/>
</dbReference>
<evidence type="ECO:0000313" key="6">
    <source>
        <dbReference type="Proteomes" id="UP001437574"/>
    </source>
</evidence>
<gene>
    <name evidence="3" type="ORF">LABF125_04330</name>
    <name evidence="2" type="ORF">LABF186_03660</name>
    <name evidence="1" type="ORF">LATKL145_15120</name>
</gene>
<keyword evidence="4" id="KW-1185">Reference proteome</keyword>
<dbReference type="AlphaFoldDB" id="A0ABD0C0F8"/>
<evidence type="ECO:0000313" key="4">
    <source>
        <dbReference type="Proteomes" id="UP001332503"/>
    </source>
</evidence>
<dbReference type="EMBL" id="BAAAAK010000020">
    <property type="protein sequence ID" value="GAA0043100.1"/>
    <property type="molecule type" value="Genomic_DNA"/>
</dbReference>
<sequence>MKKCGMTIKEIRHFIDLCMQGDVTLNARYDLLDQEEASVVKQIDVLQKQLDFLHYKMWYFKTAIDAGTEDIHMVPSIDGKRVTPKIHEQYQEALKNCHDINELIRI</sequence>
<dbReference type="SUPFAM" id="SSF46955">
    <property type="entry name" value="Putative DNA-binding domain"/>
    <property type="match status" value="1"/>
</dbReference>
<proteinExistence type="predicted"/>
<reference evidence="4 5" key="2">
    <citation type="journal article" date="2024" name="Int. J. Syst. Evol. Microbiol.">
        <title>Proposal of Lactobacillus amylovorus subsp. animalis subsp. nov. and an emended description of Lactobacillus amylovorus.</title>
        <authorList>
            <person name="Yamane K."/>
            <person name="Tanizawa Y."/>
            <person name="Kobayashi H."/>
            <person name="Kamizono T."/>
            <person name="Kojima Y."/>
            <person name="Takagi H."/>
            <person name="Tohno M."/>
        </authorList>
    </citation>
    <scope>NUCLEOTIDE SEQUENCE [LARGE SCALE GENOMIC DNA]</scope>
    <source>
        <strain evidence="3 4">BF125</strain>
        <strain evidence="2 5">BF186</strain>
        <strain evidence="1 6">TKL145</strain>
    </source>
</reference>
<comment type="caution">
    <text evidence="2">The sequence shown here is derived from an EMBL/GenBank/DDBJ whole genome shotgun (WGS) entry which is preliminary data.</text>
</comment>
<organism evidence="2 5">
    <name type="scientific">Lactobacillus amylovorus subsp. animalium</name>
    <dbReference type="NCBI Taxonomy" id="3378536"/>
    <lineage>
        <taxon>Bacteria</taxon>
        <taxon>Bacillati</taxon>
        <taxon>Bacillota</taxon>
        <taxon>Bacilli</taxon>
        <taxon>Lactobacillales</taxon>
        <taxon>Lactobacillaceae</taxon>
        <taxon>Lactobacillus</taxon>
    </lineage>
</organism>
<dbReference type="Gene3D" id="1.10.1660.10">
    <property type="match status" value="1"/>
</dbReference>
<name>A0ABD0C0F8_LACAM</name>
<accession>A0ABD0C0F8</accession>
<dbReference type="InterPro" id="IPR009061">
    <property type="entry name" value="DNA-bd_dom_put_sf"/>
</dbReference>
<evidence type="ECO:0000313" key="1">
    <source>
        <dbReference type="EMBL" id="GAA0043100.1"/>
    </source>
</evidence>
<evidence type="ECO:0000313" key="3">
    <source>
        <dbReference type="EMBL" id="GMM15300.1"/>
    </source>
</evidence>
<dbReference type="EMBL" id="BTFR01000008">
    <property type="protein sequence ID" value="GMM15300.1"/>
    <property type="molecule type" value="Genomic_DNA"/>
</dbReference>
<reference evidence="2" key="1">
    <citation type="submission" date="2023-06" db="EMBL/GenBank/DDBJ databases">
        <authorList>
            <person name="Tohno M."/>
            <person name="Tanizawa Y."/>
        </authorList>
    </citation>
    <scope>NUCLEOTIDE SEQUENCE</scope>
    <source>
        <strain evidence="3">BF125</strain>
        <strain evidence="2">BF186</strain>
        <strain evidence="1">TKL145</strain>
    </source>
</reference>
<evidence type="ECO:0000313" key="2">
    <source>
        <dbReference type="EMBL" id="GMM13252.1"/>
    </source>
</evidence>
<protein>
    <recommendedName>
        <fullName evidence="7">Transcriptional regulator</fullName>
    </recommendedName>
</protein>